<dbReference type="GO" id="GO:0009279">
    <property type="term" value="C:cell outer membrane"/>
    <property type="evidence" value="ECO:0007669"/>
    <property type="project" value="UniProtKB-SubCell"/>
</dbReference>
<keyword evidence="2 4" id="KW-0472">Membrane</keyword>
<proteinExistence type="predicted"/>
<feature type="signal peptide" evidence="5">
    <location>
        <begin position="1"/>
        <end position="22"/>
    </location>
</feature>
<evidence type="ECO:0000256" key="5">
    <source>
        <dbReference type="SAM" id="SignalP"/>
    </source>
</evidence>
<gene>
    <name evidence="7" type="ORF">DES41_10936</name>
</gene>
<evidence type="ECO:0000256" key="1">
    <source>
        <dbReference type="ARBA" id="ARBA00004442"/>
    </source>
</evidence>
<dbReference type="AlphaFoldDB" id="A0A368XH82"/>
<feature type="chain" id="PRO_5016959115" evidence="5">
    <location>
        <begin position="23"/>
        <end position="198"/>
    </location>
</feature>
<dbReference type="PANTHER" id="PTHR30329">
    <property type="entry name" value="STATOR ELEMENT OF FLAGELLAR MOTOR COMPLEX"/>
    <property type="match status" value="1"/>
</dbReference>
<reference evidence="7 8" key="1">
    <citation type="submission" date="2018-07" db="EMBL/GenBank/DDBJ databases">
        <title>Genomic Encyclopedia of Type Strains, Phase IV (KMG-IV): sequencing the most valuable type-strain genomes for metagenomic binning, comparative biology and taxonomic classification.</title>
        <authorList>
            <person name="Goeker M."/>
        </authorList>
    </citation>
    <scope>NUCLEOTIDE SEQUENCE [LARGE SCALE GENOMIC DNA]</scope>
    <source>
        <strain evidence="7 8">DSM 21634</strain>
    </source>
</reference>
<dbReference type="PROSITE" id="PS51257">
    <property type="entry name" value="PROKAR_LIPOPROTEIN"/>
    <property type="match status" value="1"/>
</dbReference>
<dbReference type="InterPro" id="IPR036737">
    <property type="entry name" value="OmpA-like_sf"/>
</dbReference>
<dbReference type="PANTHER" id="PTHR30329:SF21">
    <property type="entry name" value="LIPOPROTEIN YIAD-RELATED"/>
    <property type="match status" value="1"/>
</dbReference>
<evidence type="ECO:0000259" key="6">
    <source>
        <dbReference type="PROSITE" id="PS51123"/>
    </source>
</evidence>
<keyword evidence="8" id="KW-1185">Reference proteome</keyword>
<dbReference type="PRINTS" id="PR01021">
    <property type="entry name" value="OMPADOMAIN"/>
</dbReference>
<protein>
    <submittedName>
        <fullName evidence="7">Outer membrane protein OmpA-like peptidoglycan-associated protein</fullName>
    </submittedName>
</protein>
<dbReference type="Proteomes" id="UP000252884">
    <property type="component" value="Unassembled WGS sequence"/>
</dbReference>
<sequence length="198" mass="20704">MRRRVSALLAALLLAGCATPPAPPRAYVALLENADGSTGRVVYSSPAGAAELKAPRQAVALDGPATVFTVSPEQLQRDAGAAMAAQPRPPRVFVLYFDVGNAQITAASQALLADILADVKSRPTADLSIIGHTDTVGSAEQNAALALRRAEQVGQLLKEAIAAAQHVDITSHGETNLLVSTPDETAEPRNRRVEVTVR</sequence>
<dbReference type="OrthoDB" id="8586796at2"/>
<dbReference type="RefSeq" id="WP_114470835.1">
    <property type="nucleotide sequence ID" value="NZ_QPJK01000009.1"/>
</dbReference>
<organism evidence="7 8">
    <name type="scientific">Pseudorhodoferax soli</name>
    <dbReference type="NCBI Taxonomy" id="545864"/>
    <lineage>
        <taxon>Bacteria</taxon>
        <taxon>Pseudomonadati</taxon>
        <taxon>Pseudomonadota</taxon>
        <taxon>Betaproteobacteria</taxon>
        <taxon>Burkholderiales</taxon>
        <taxon>Comamonadaceae</taxon>
    </lineage>
</organism>
<evidence type="ECO:0000256" key="4">
    <source>
        <dbReference type="PROSITE-ProRule" id="PRU00473"/>
    </source>
</evidence>
<dbReference type="InterPro" id="IPR006665">
    <property type="entry name" value="OmpA-like"/>
</dbReference>
<dbReference type="CDD" id="cd07185">
    <property type="entry name" value="OmpA_C-like"/>
    <property type="match status" value="1"/>
</dbReference>
<feature type="domain" description="OmpA-like" evidence="6">
    <location>
        <begin position="84"/>
        <end position="198"/>
    </location>
</feature>
<dbReference type="Gene3D" id="3.30.1330.60">
    <property type="entry name" value="OmpA-like domain"/>
    <property type="match status" value="1"/>
</dbReference>
<name>A0A368XH82_9BURK</name>
<evidence type="ECO:0000256" key="3">
    <source>
        <dbReference type="ARBA" id="ARBA00023237"/>
    </source>
</evidence>
<comment type="subcellular location">
    <subcellularLocation>
        <location evidence="1">Cell outer membrane</location>
    </subcellularLocation>
</comment>
<evidence type="ECO:0000313" key="7">
    <source>
        <dbReference type="EMBL" id="RCW67313.1"/>
    </source>
</evidence>
<keyword evidence="5" id="KW-0732">Signal</keyword>
<keyword evidence="3" id="KW-0998">Cell outer membrane</keyword>
<evidence type="ECO:0000313" key="8">
    <source>
        <dbReference type="Proteomes" id="UP000252884"/>
    </source>
</evidence>
<accession>A0A368XH82</accession>
<dbReference type="InterPro" id="IPR006664">
    <property type="entry name" value="OMP_bac"/>
</dbReference>
<comment type="caution">
    <text evidence="7">The sequence shown here is derived from an EMBL/GenBank/DDBJ whole genome shotgun (WGS) entry which is preliminary data.</text>
</comment>
<dbReference type="PROSITE" id="PS51123">
    <property type="entry name" value="OMPA_2"/>
    <property type="match status" value="1"/>
</dbReference>
<dbReference type="EMBL" id="QPJK01000009">
    <property type="protein sequence ID" value="RCW67313.1"/>
    <property type="molecule type" value="Genomic_DNA"/>
</dbReference>
<evidence type="ECO:0000256" key="2">
    <source>
        <dbReference type="ARBA" id="ARBA00023136"/>
    </source>
</evidence>
<dbReference type="InterPro" id="IPR050330">
    <property type="entry name" value="Bact_OuterMem_StrucFunc"/>
</dbReference>
<dbReference type="SUPFAM" id="SSF103088">
    <property type="entry name" value="OmpA-like"/>
    <property type="match status" value="1"/>
</dbReference>
<dbReference type="Pfam" id="PF00691">
    <property type="entry name" value="OmpA"/>
    <property type="match status" value="1"/>
</dbReference>